<organism evidence="2 3">
    <name type="scientific">Triparma columacea</name>
    <dbReference type="NCBI Taxonomy" id="722753"/>
    <lineage>
        <taxon>Eukaryota</taxon>
        <taxon>Sar</taxon>
        <taxon>Stramenopiles</taxon>
        <taxon>Ochrophyta</taxon>
        <taxon>Bolidophyceae</taxon>
        <taxon>Parmales</taxon>
        <taxon>Triparmaceae</taxon>
        <taxon>Triparma</taxon>
    </lineage>
</organism>
<sequence length="320" mass="34830">MMSRSMSMDFTSRPTTGPGPGFQIAKRVAGGDKEVRKEDVAIMLSWLGSIGKEGVLIGLHALQVLLREAKWRECVVNTHKDVIDLMKRSIIDGVDKSSVIVACNSFSNLSHEASMEVPTGGFVHSVVEKLVRGGGRDSKITQSLLQVIQGMVGSEVRRRAFWAELIKGGVDKRHNATNLFRMLAATTYHRDEKVKLRALGVLVNLTNEQFGKEMTSKFDEGAILNSTFELLSAVPNKDVVVLSLRLLVNVGSKEHQTEPRLLNKAVDLLSSGDVQIASLSAEVLLIYGRCGGGRDGADQYHSAISDLIVCGLINNCLLST</sequence>
<gene>
    <name evidence="2" type="ORF">TrCOL_g6169</name>
</gene>
<dbReference type="InterPro" id="IPR011989">
    <property type="entry name" value="ARM-like"/>
</dbReference>
<feature type="compositionally biased region" description="Polar residues" evidence="1">
    <location>
        <begin position="1"/>
        <end position="15"/>
    </location>
</feature>
<dbReference type="Proteomes" id="UP001165065">
    <property type="component" value="Unassembled WGS sequence"/>
</dbReference>
<keyword evidence="3" id="KW-1185">Reference proteome</keyword>
<comment type="caution">
    <text evidence="2">The sequence shown here is derived from an EMBL/GenBank/DDBJ whole genome shotgun (WGS) entry which is preliminary data.</text>
</comment>
<dbReference type="InterPro" id="IPR016024">
    <property type="entry name" value="ARM-type_fold"/>
</dbReference>
<name>A0A9W7G679_9STRA</name>
<feature type="region of interest" description="Disordered" evidence="1">
    <location>
        <begin position="1"/>
        <end position="23"/>
    </location>
</feature>
<dbReference type="OrthoDB" id="10354828at2759"/>
<evidence type="ECO:0000313" key="3">
    <source>
        <dbReference type="Proteomes" id="UP001165065"/>
    </source>
</evidence>
<evidence type="ECO:0000256" key="1">
    <source>
        <dbReference type="SAM" id="MobiDB-lite"/>
    </source>
</evidence>
<proteinExistence type="predicted"/>
<protein>
    <submittedName>
        <fullName evidence="2">Uncharacterized protein</fullName>
    </submittedName>
</protein>
<dbReference type="AlphaFoldDB" id="A0A9W7G679"/>
<reference evidence="3" key="1">
    <citation type="journal article" date="2023" name="Commun. Biol.">
        <title>Genome analysis of Parmales, the sister group of diatoms, reveals the evolutionary specialization of diatoms from phago-mixotrophs to photoautotrophs.</title>
        <authorList>
            <person name="Ban H."/>
            <person name="Sato S."/>
            <person name="Yoshikawa S."/>
            <person name="Yamada K."/>
            <person name="Nakamura Y."/>
            <person name="Ichinomiya M."/>
            <person name="Sato N."/>
            <person name="Blanc-Mathieu R."/>
            <person name="Endo H."/>
            <person name="Kuwata A."/>
            <person name="Ogata H."/>
        </authorList>
    </citation>
    <scope>NUCLEOTIDE SEQUENCE [LARGE SCALE GENOMIC DNA]</scope>
</reference>
<dbReference type="EMBL" id="BRYA01000050">
    <property type="protein sequence ID" value="GMI35091.1"/>
    <property type="molecule type" value="Genomic_DNA"/>
</dbReference>
<evidence type="ECO:0000313" key="2">
    <source>
        <dbReference type="EMBL" id="GMI35091.1"/>
    </source>
</evidence>
<dbReference type="SUPFAM" id="SSF48371">
    <property type="entry name" value="ARM repeat"/>
    <property type="match status" value="1"/>
</dbReference>
<accession>A0A9W7G679</accession>
<dbReference type="Gene3D" id="1.25.10.10">
    <property type="entry name" value="Leucine-rich Repeat Variant"/>
    <property type="match status" value="1"/>
</dbReference>